<dbReference type="Gene3D" id="3.60.10.10">
    <property type="entry name" value="Endonuclease/exonuclease/phosphatase"/>
    <property type="match status" value="1"/>
</dbReference>
<protein>
    <submittedName>
        <fullName evidence="4">Putative reverse transcriptase</fullName>
    </submittedName>
</protein>
<organism evidence="4">
    <name type="scientific">Sorghum bicolor</name>
    <name type="common">Sorghum</name>
    <name type="synonym">Sorghum vulgare</name>
    <dbReference type="NCBI Taxonomy" id="4558"/>
    <lineage>
        <taxon>Eukaryota</taxon>
        <taxon>Viridiplantae</taxon>
        <taxon>Streptophyta</taxon>
        <taxon>Embryophyta</taxon>
        <taxon>Tracheophyta</taxon>
        <taxon>Spermatophyta</taxon>
        <taxon>Magnoliopsida</taxon>
        <taxon>Liliopsida</taxon>
        <taxon>Poales</taxon>
        <taxon>Poaceae</taxon>
        <taxon>PACMAD clade</taxon>
        <taxon>Panicoideae</taxon>
        <taxon>Andropogonodae</taxon>
        <taxon>Andropogoneae</taxon>
        <taxon>Sorghinae</taxon>
        <taxon>Sorghum</taxon>
    </lineage>
</organism>
<dbReference type="CDD" id="cd01650">
    <property type="entry name" value="RT_nLTR_like"/>
    <property type="match status" value="1"/>
</dbReference>
<proteinExistence type="predicted"/>
<evidence type="ECO:0000313" key="4">
    <source>
        <dbReference type="EMBL" id="AAM94327.1"/>
    </source>
</evidence>
<evidence type="ECO:0000259" key="3">
    <source>
        <dbReference type="PROSITE" id="PS50878"/>
    </source>
</evidence>
<dbReference type="InterPro" id="IPR000477">
    <property type="entry name" value="RT_dom"/>
</dbReference>
<keyword evidence="4" id="KW-0695">RNA-directed DNA polymerase</keyword>
<dbReference type="Pfam" id="PF00078">
    <property type="entry name" value="RVT_1"/>
    <property type="match status" value="1"/>
</dbReference>
<reference evidence="4" key="1">
    <citation type="journal article" date="2002" name="Genome Res.">
        <title>Mosaic organization of orthologous sequences in grass genomes.</title>
        <authorList>
            <person name="Song R."/>
            <person name="Llaca V."/>
            <person name="Messing J."/>
        </authorList>
    </citation>
    <scope>NUCLEOTIDE SEQUENCE</scope>
</reference>
<feature type="region of interest" description="Disordered" evidence="2">
    <location>
        <begin position="417"/>
        <end position="468"/>
    </location>
</feature>
<dbReference type="Pfam" id="PF03372">
    <property type="entry name" value="Exo_endo_phos"/>
    <property type="match status" value="1"/>
</dbReference>
<dbReference type="PANTHER" id="PTHR33075">
    <property type="entry name" value="OS02G0499800 PROTEIN"/>
    <property type="match status" value="1"/>
</dbReference>
<dbReference type="InterPro" id="IPR043502">
    <property type="entry name" value="DNA/RNA_pol_sf"/>
</dbReference>
<gene>
    <name evidence="4" type="primary">SB234M12.12</name>
</gene>
<name>Q8LJX1_SORBI</name>
<keyword evidence="4" id="KW-0548">Nucleotidyltransferase</keyword>
<dbReference type="SUPFAM" id="SSF56672">
    <property type="entry name" value="DNA/RNA polymerases"/>
    <property type="match status" value="1"/>
</dbReference>
<accession>Q8LJX1</accession>
<dbReference type="GO" id="GO:0003964">
    <property type="term" value="F:RNA-directed DNA polymerase activity"/>
    <property type="evidence" value="ECO:0007669"/>
    <property type="project" value="UniProtKB-KW"/>
</dbReference>
<feature type="compositionally biased region" description="Acidic residues" evidence="2">
    <location>
        <begin position="417"/>
        <end position="428"/>
    </location>
</feature>
<keyword evidence="1" id="KW-0175">Coiled coil</keyword>
<dbReference type="InterPro" id="IPR056018">
    <property type="entry name" value="DUF7597"/>
</dbReference>
<feature type="compositionally biased region" description="Low complexity" evidence="2">
    <location>
        <begin position="429"/>
        <end position="448"/>
    </location>
</feature>
<dbReference type="Pfam" id="PF13966">
    <property type="entry name" value="zf-RVT"/>
    <property type="match status" value="1"/>
</dbReference>
<dbReference type="PANTHER" id="PTHR33075:SF7">
    <property type="entry name" value="OS02G0303350 PROTEIN"/>
    <property type="match status" value="1"/>
</dbReference>
<dbReference type="Pfam" id="PF24530">
    <property type="entry name" value="DUF7597"/>
    <property type="match status" value="1"/>
</dbReference>
<sequence>MAFQRADPAPFLPDHLEVQDVPNRRFMTRAVAPVRPLARNENLAIVTIDPIPGNPMHFAAVRGVLRDFLREEVRMPYLDIQPTSLGQAMVRLKYAHARDALVQDSPHVFDNVLVTFTKHDRGRNWRAADFNHECWLLLLDFPRDYLSERHIYQAVGDFAKVLLVQLEEGSESSLLIRAKVKDVEQVPQYVVLEDPDTIGGESFTIQCEVLRQKQPYEEPPPQDPVPDNNVIEQALPFDFIGLGQPVHNPGNQLQGQGQAGWDAWPEEDQDVNRDLEEAEEILEDIQLAQQNIGIFEQHGIGGNADMAEGLDLNQPPMDQDLDPVIINPVENDPFGHGEQIQYLLQEQGEVYQNNPVVQVEVHELGVGIGAMAQEVVEAPPEAVQAPAEIPQQNQQGPPLNFLVEEFSPEQLMNSEDLLENQSQEEEENNLGSQQNSSRGNSRQNQTSRGDTRQNQIQINGPPAQDVQQDGWADHLNQSKAQETFQALEQAVGPMEIENHQRMSGQEGSQKSHDSNNHLQITNNEIDLLNNFNQINQALIPDENQVLEAMVADNFHQEQSIQIGLTLTRIKDNQMAWSQATNAEATRLSTRFFSSGNPANLQVSIPATWVNFFTAQLLDPNNFDWIRNILASGLIGHLDSTDSGIVDFSVPTSRPEFNLSCLTDSLGKEQQTSQEYAKEAPPKKRYNKRTAAVVETEGKRKKAYPVARARITLAEVEERRFNQHTRQMKPRNEEAQRKQVWRGCLQPTLDSGFCRALLLAEIICLKFLAQTVMSRGQCVVLSMGYLLPTFVPMSYRSELKSVVSLVKSWNILHWNVRGLNSKEKWNPIRNKIVDLAVDIICLQETKKDSFDIAFLRNICPPDFDRFEYLPLVGASGGILTAWKSKLFSGELIFSNEYAISIQMSSMHNNDSWLLTNVYAPCTDEGKRQFVNWFKNIQTPHEVDWLVVGDFNLMRKHEDRNKEGGDSSEMFLFNSAISSLGLNEIILQGRKYTWSNMQSNPLLQKIDWTFTSNSWNIKFLDTSVKGYDMTPSDHAPCLVKVSTKIPKTKVFRFENCWLRLPGFQQIISDVWNVPTHHLDQAKSITAKFKKLRKALKEKQASMAHLKTVISKVKLVIQFLELLEEYRDLSMLEWNFRAILKKKLTELLEQQKIYWRQRGAIKWIKLGDATTKFFHANATIKMRGNLVNQLQKQDGSILTAHKDKEQHIWEEFKERLGTKEETRFGINPDTILQASNDLETLEEPFTETEIESVVKLLPNDKSPGPDGFSNEFMKASWQTVKVDIFNLCHAFHNHNVCLRSINTSFITLIPKSHNPVSVNDYRPISLLNTSMKLITKLLANRLQMKITDLVHKNQYGFIRQRTIQDCLAWSFEYLHLCHHSRKAIVIIKLDFEKAFDKMNHKAMLTIMKAKGFGQKWLNWMKSIFTSGTSNVLLNGTPGKTIHCLRGVRQGDPLSPLLFVLAADFLQSLINKAKCMDLLKLPIPMQTNQDFPIIQYADDTLIIAEGDTRQLLILKSIINTFSEATGLKVNLQKSMMLPINMDEERLDTLARTFGCSKGSFPFTYLGLPLGITKPTIQDYQPLINKCEARLGSVATFLSEAGRLELTNAVFTALPTFYMCTLAIPKSVIHKIDKFRKHCLWRGNGINARKPPKAAWKLVCKPKNEGGLGVIDIEKQNEALLMKNLDKFFNKKDTPWVQMIWDKHYAKGKLPGQIRKGSFWWRDILKLLDPYKEMSLIQMKGGESIVFWQDKWGMQKLRLEMPELFSFVQHKFLSAAEVLGQEDFTRLLQLPISETAFHQLQQLTTRIDNLERTQEQDQWKYKWGNNFSATKAYSELMGHQQIHEVHKWIWKSFCQPKHKVFFWLLIKDRLSTCNILKRKNMQLQSYNCVLCLQNSEETTSHLFLHCAYARQCWQLLDMDIPPNSDFPEITDHFKHGFNNQFFMVTTILLCWAIWSTRNNLIFRGIQPTIEGTKEIFKRELLLLEHRVKASNSSQFLQWIQLLV</sequence>
<keyword evidence="4" id="KW-0808">Transferase</keyword>
<feature type="domain" description="Reverse transcriptase" evidence="3">
    <location>
        <begin position="1287"/>
        <end position="1565"/>
    </location>
</feature>
<evidence type="ECO:0000256" key="2">
    <source>
        <dbReference type="SAM" id="MobiDB-lite"/>
    </source>
</evidence>
<dbReference type="InterPro" id="IPR026960">
    <property type="entry name" value="RVT-Znf"/>
</dbReference>
<evidence type="ECO:0000256" key="1">
    <source>
        <dbReference type="SAM" id="Coils"/>
    </source>
</evidence>
<dbReference type="PROSITE" id="PS50878">
    <property type="entry name" value="RT_POL"/>
    <property type="match status" value="1"/>
</dbReference>
<dbReference type="EMBL" id="AF527809">
    <property type="protein sequence ID" value="AAM94327.1"/>
    <property type="molecule type" value="Genomic_DNA"/>
</dbReference>
<dbReference type="InterPro" id="IPR005135">
    <property type="entry name" value="Endo/exonuclease/phosphatase"/>
</dbReference>
<dbReference type="SUPFAM" id="SSF56219">
    <property type="entry name" value="DNase I-like"/>
    <property type="match status" value="1"/>
</dbReference>
<feature type="coiled-coil region" evidence="1">
    <location>
        <begin position="1788"/>
        <end position="1815"/>
    </location>
</feature>
<dbReference type="InterPro" id="IPR036691">
    <property type="entry name" value="Endo/exonu/phosph_ase_sf"/>
</dbReference>